<dbReference type="OrthoDB" id="408373at2759"/>
<comment type="caution">
    <text evidence="2">The sequence shown here is derived from an EMBL/GenBank/DDBJ whole genome shotgun (WGS) entry which is preliminary data.</text>
</comment>
<dbReference type="PRINTS" id="PR00111">
    <property type="entry name" value="ABHYDROLASE"/>
</dbReference>
<proteinExistence type="predicted"/>
<dbReference type="AlphaFoldDB" id="A0A7J7L4W2"/>
<dbReference type="GO" id="GO:0009507">
    <property type="term" value="C:chloroplast"/>
    <property type="evidence" value="ECO:0007669"/>
    <property type="project" value="TreeGrafter"/>
</dbReference>
<sequence length="377" mass="41980">MSISSNTISPSPRTKFLNPFGHNQNIVSNRSYQQKNKWGMMLRRDLALKGVVAAGVSVIGSPSSADAVQAVGMERLPFKPEGYNFWTWRGHKIHYVEQGEGFPIVLIHGFGASVFHWRYNIPELAKKYKVYAVDLLGFGWSDKALIDYDAMIWKDQIVDFVKEIVNEPTILVGNSLGGFTALVSAADLQNNVVGVALLNSAGQFGNRSGEPENISEESVLEKFLIKPVKEVFQRIVLGFLFWQAKQPARIKSVLKSVYVDDSNVDDYLVESITSPASDPNAGEVYYRLMTRFISNQTKYTLNSVLARLSCPLLLLWGDLDPWVGPAKAKSIKEFYPNSSLVNLQAGHCPHDEVPELANKALVDWLSSLKLDPTIQTV</sequence>
<keyword evidence="3" id="KW-1185">Reference proteome</keyword>
<name>A0A7J7L4W2_9MAGN</name>
<dbReference type="InterPro" id="IPR000073">
    <property type="entry name" value="AB_hydrolase_1"/>
</dbReference>
<evidence type="ECO:0000313" key="2">
    <source>
        <dbReference type="EMBL" id="KAF6137609.1"/>
    </source>
</evidence>
<dbReference type="PANTHER" id="PTHR46438">
    <property type="entry name" value="ALPHA/BETA-HYDROLASES SUPERFAMILY PROTEIN"/>
    <property type="match status" value="1"/>
</dbReference>
<accession>A0A7J7L4W2</accession>
<reference evidence="2 3" key="1">
    <citation type="journal article" date="2020" name="IScience">
        <title>Genome Sequencing of the Endangered Kingdonia uniflora (Circaeasteraceae, Ranunculales) Reveals Potential Mechanisms of Evolutionary Specialization.</title>
        <authorList>
            <person name="Sun Y."/>
            <person name="Deng T."/>
            <person name="Zhang A."/>
            <person name="Moore M.J."/>
            <person name="Landis J.B."/>
            <person name="Lin N."/>
            <person name="Zhang H."/>
            <person name="Zhang X."/>
            <person name="Huang J."/>
            <person name="Zhang X."/>
            <person name="Sun H."/>
            <person name="Wang H."/>
        </authorList>
    </citation>
    <scope>NUCLEOTIDE SEQUENCE [LARGE SCALE GENOMIC DNA]</scope>
    <source>
        <strain evidence="2">TB1705</strain>
        <tissue evidence="2">Leaf</tissue>
    </source>
</reference>
<dbReference type="SUPFAM" id="SSF53474">
    <property type="entry name" value="alpha/beta-Hydrolases"/>
    <property type="match status" value="1"/>
</dbReference>
<gene>
    <name evidence="2" type="ORF">GIB67_014696</name>
</gene>
<dbReference type="FunFam" id="3.40.50.1820:FF:000150">
    <property type="entry name" value="Alpha/beta fold hydrolase"/>
    <property type="match status" value="1"/>
</dbReference>
<protein>
    <recommendedName>
        <fullName evidence="1">AB hydrolase-1 domain-containing protein</fullName>
    </recommendedName>
</protein>
<dbReference type="Gene3D" id="3.40.50.1820">
    <property type="entry name" value="alpha/beta hydrolase"/>
    <property type="match status" value="1"/>
</dbReference>
<dbReference type="Pfam" id="PF12697">
    <property type="entry name" value="Abhydrolase_6"/>
    <property type="match status" value="1"/>
</dbReference>
<dbReference type="Proteomes" id="UP000541444">
    <property type="component" value="Unassembled WGS sequence"/>
</dbReference>
<feature type="domain" description="AB hydrolase-1" evidence="1">
    <location>
        <begin position="104"/>
        <end position="355"/>
    </location>
</feature>
<evidence type="ECO:0000259" key="1">
    <source>
        <dbReference type="Pfam" id="PF12697"/>
    </source>
</evidence>
<dbReference type="EMBL" id="JACGCM010002643">
    <property type="protein sequence ID" value="KAF6137609.1"/>
    <property type="molecule type" value="Genomic_DNA"/>
</dbReference>
<organism evidence="2 3">
    <name type="scientific">Kingdonia uniflora</name>
    <dbReference type="NCBI Taxonomy" id="39325"/>
    <lineage>
        <taxon>Eukaryota</taxon>
        <taxon>Viridiplantae</taxon>
        <taxon>Streptophyta</taxon>
        <taxon>Embryophyta</taxon>
        <taxon>Tracheophyta</taxon>
        <taxon>Spermatophyta</taxon>
        <taxon>Magnoliopsida</taxon>
        <taxon>Ranunculales</taxon>
        <taxon>Circaeasteraceae</taxon>
        <taxon>Kingdonia</taxon>
    </lineage>
</organism>
<evidence type="ECO:0000313" key="3">
    <source>
        <dbReference type="Proteomes" id="UP000541444"/>
    </source>
</evidence>
<dbReference type="PANTHER" id="PTHR46438:SF2">
    <property type="entry name" value="ALPHA_BETA-HYDROLASES SUPERFAMILY PROTEIN"/>
    <property type="match status" value="1"/>
</dbReference>
<dbReference type="InterPro" id="IPR029058">
    <property type="entry name" value="AB_hydrolase_fold"/>
</dbReference>